<evidence type="ECO:0000313" key="2">
    <source>
        <dbReference type="Proteomes" id="UP000297703"/>
    </source>
</evidence>
<proteinExistence type="predicted"/>
<dbReference type="Proteomes" id="UP000297703">
    <property type="component" value="Unassembled WGS sequence"/>
</dbReference>
<sequence length="65" mass="6914">MASDSCVCACAAQPVPEKMAPPLGSLRKKRIHAETRAPTAPTDLNSCAYSAPLRIDSTTWILRGS</sequence>
<evidence type="ECO:0000313" key="1">
    <source>
        <dbReference type="EMBL" id="TFJ97077.1"/>
    </source>
</evidence>
<reference evidence="1 2" key="2">
    <citation type="submission" date="2019-04" db="EMBL/GenBank/DDBJ databases">
        <title>The genome sequence of big-headed turtle.</title>
        <authorList>
            <person name="Gong S."/>
        </authorList>
    </citation>
    <scope>NUCLEOTIDE SEQUENCE [LARGE SCALE GENOMIC DNA]</scope>
    <source>
        <strain evidence="1">DO16091913</strain>
        <tissue evidence="1">Muscle</tissue>
    </source>
</reference>
<dbReference type="AlphaFoldDB" id="A0A4D9DLF5"/>
<name>A0A4D9DLF5_9SAUR</name>
<reference evidence="1 2" key="1">
    <citation type="submission" date="2019-04" db="EMBL/GenBank/DDBJ databases">
        <title>Draft genome of the big-headed turtle Platysternon megacephalum.</title>
        <authorList>
            <person name="Gong S."/>
        </authorList>
    </citation>
    <scope>NUCLEOTIDE SEQUENCE [LARGE SCALE GENOMIC DNA]</scope>
    <source>
        <strain evidence="1">DO16091913</strain>
        <tissue evidence="1">Muscle</tissue>
    </source>
</reference>
<gene>
    <name evidence="1" type="ORF">DR999_PMT21119</name>
</gene>
<comment type="caution">
    <text evidence="1">The sequence shown here is derived from an EMBL/GenBank/DDBJ whole genome shotgun (WGS) entry which is preliminary data.</text>
</comment>
<organism evidence="1 2">
    <name type="scientific">Platysternon megacephalum</name>
    <name type="common">big-headed turtle</name>
    <dbReference type="NCBI Taxonomy" id="55544"/>
    <lineage>
        <taxon>Eukaryota</taxon>
        <taxon>Metazoa</taxon>
        <taxon>Chordata</taxon>
        <taxon>Craniata</taxon>
        <taxon>Vertebrata</taxon>
        <taxon>Euteleostomi</taxon>
        <taxon>Archelosauria</taxon>
        <taxon>Testudinata</taxon>
        <taxon>Testudines</taxon>
        <taxon>Cryptodira</taxon>
        <taxon>Durocryptodira</taxon>
        <taxon>Testudinoidea</taxon>
        <taxon>Platysternidae</taxon>
        <taxon>Platysternon</taxon>
    </lineage>
</organism>
<protein>
    <submittedName>
        <fullName evidence="1">T-lymphocyte surface antigen Ly-9-like</fullName>
    </submittedName>
</protein>
<accession>A0A4D9DLF5</accession>
<keyword evidence="2" id="KW-1185">Reference proteome</keyword>
<dbReference type="EMBL" id="QXTE01000538">
    <property type="protein sequence ID" value="TFJ97077.1"/>
    <property type="molecule type" value="Genomic_DNA"/>
</dbReference>